<feature type="compositionally biased region" description="Low complexity" evidence="1">
    <location>
        <begin position="18"/>
        <end position="29"/>
    </location>
</feature>
<sequence length="470" mass="52374">MASVETVETVETEETENAPSAKAPSSADPLVIVADANDAPKPQTPSASHASVKEVIPKAAGSIPRLTSSVSRESVNSKELKSVEKKPASKEVKKNEQPEYPIKPCAPNLPPINPFNAQRWPNNGIVPFIGKYNFVSKPPISRALEAKKPPMLITKQLSEAERKATILESPYVINEERPLLPKARVQQYIAALPEKCTVAGVELKPRSSARQIYGYSVIVNPMCALIRADDEQCCEFFYEVTAREPVVVKIVIDNPSNFRIRPKLDHLKAEETGKFTLYYEPKKQMMYPKALMTVVIVKKSKFDEYMKTHPGATMKDVEHDGLIGIPIMVERYKKFDAEAYQKKLKSEHNNTTTTRESESNIEKIAKRTASRNTEEPSREKVVKKTASRTKNNTKERKPKKKRSKTTSRNSMDNKGTIEKKPSVSVASTVEQKKKITIKATNTPGVSEVSEKQSSKKVVPVVDGEKSANDL</sequence>
<evidence type="ECO:0000313" key="3">
    <source>
        <dbReference type="WBParaSite" id="Pan_g16416.t1"/>
    </source>
</evidence>
<evidence type="ECO:0000256" key="1">
    <source>
        <dbReference type="SAM" id="MobiDB-lite"/>
    </source>
</evidence>
<protein>
    <submittedName>
        <fullName evidence="3">Major sperm protein</fullName>
    </submittedName>
</protein>
<reference evidence="2" key="1">
    <citation type="journal article" date="2013" name="Genetics">
        <title>The draft genome and transcriptome of Panagrellus redivivus are shaped by the harsh demands of a free-living lifestyle.</title>
        <authorList>
            <person name="Srinivasan J."/>
            <person name="Dillman A.R."/>
            <person name="Macchietto M.G."/>
            <person name="Heikkinen L."/>
            <person name="Lakso M."/>
            <person name="Fracchia K.M."/>
            <person name="Antoshechkin I."/>
            <person name="Mortazavi A."/>
            <person name="Wong G."/>
            <person name="Sternberg P.W."/>
        </authorList>
    </citation>
    <scope>NUCLEOTIDE SEQUENCE [LARGE SCALE GENOMIC DNA]</scope>
    <source>
        <strain evidence="2">MT8872</strain>
    </source>
</reference>
<organism evidence="2 3">
    <name type="scientific">Panagrellus redivivus</name>
    <name type="common">Microworm</name>
    <dbReference type="NCBI Taxonomy" id="6233"/>
    <lineage>
        <taxon>Eukaryota</taxon>
        <taxon>Metazoa</taxon>
        <taxon>Ecdysozoa</taxon>
        <taxon>Nematoda</taxon>
        <taxon>Chromadorea</taxon>
        <taxon>Rhabditida</taxon>
        <taxon>Tylenchina</taxon>
        <taxon>Panagrolaimomorpha</taxon>
        <taxon>Panagrolaimoidea</taxon>
        <taxon>Panagrolaimidae</taxon>
        <taxon>Panagrellus</taxon>
    </lineage>
</organism>
<dbReference type="WBParaSite" id="Pan_g16416.t1">
    <property type="protein sequence ID" value="Pan_g16416.t1"/>
    <property type="gene ID" value="Pan_g16416"/>
</dbReference>
<feature type="compositionally biased region" description="Basic and acidic residues" evidence="1">
    <location>
        <begin position="355"/>
        <end position="365"/>
    </location>
</feature>
<feature type="compositionally biased region" description="Basic and acidic residues" evidence="1">
    <location>
        <begin position="372"/>
        <end position="382"/>
    </location>
</feature>
<accession>A0A7E4V493</accession>
<feature type="region of interest" description="Disordered" evidence="1">
    <location>
        <begin position="1"/>
        <end position="105"/>
    </location>
</feature>
<name>A0A7E4V493_PANRE</name>
<reference evidence="3" key="2">
    <citation type="submission" date="2020-10" db="UniProtKB">
        <authorList>
            <consortium name="WormBaseParasite"/>
        </authorList>
    </citation>
    <scope>IDENTIFICATION</scope>
</reference>
<evidence type="ECO:0000313" key="2">
    <source>
        <dbReference type="Proteomes" id="UP000492821"/>
    </source>
</evidence>
<dbReference type="Proteomes" id="UP000492821">
    <property type="component" value="Unassembled WGS sequence"/>
</dbReference>
<feature type="compositionally biased region" description="Polar residues" evidence="1">
    <location>
        <begin position="65"/>
        <end position="74"/>
    </location>
</feature>
<keyword evidence="2" id="KW-1185">Reference proteome</keyword>
<dbReference type="AlphaFoldDB" id="A0A7E4V493"/>
<feature type="region of interest" description="Disordered" evidence="1">
    <location>
        <begin position="345"/>
        <end position="470"/>
    </location>
</feature>
<feature type="compositionally biased region" description="Basic and acidic residues" evidence="1">
    <location>
        <begin position="75"/>
        <end position="97"/>
    </location>
</feature>
<proteinExistence type="predicted"/>
<feature type="compositionally biased region" description="Basic residues" evidence="1">
    <location>
        <begin position="396"/>
        <end position="405"/>
    </location>
</feature>